<dbReference type="Gene3D" id="3.50.50.60">
    <property type="entry name" value="FAD/NAD(P)-binding domain"/>
    <property type="match status" value="1"/>
</dbReference>
<keyword evidence="5 7" id="KW-0503">Monooxygenase</keyword>
<dbReference type="SUPFAM" id="SSF51905">
    <property type="entry name" value="FAD/NAD(P)-binding domain"/>
    <property type="match status" value="1"/>
</dbReference>
<sequence length="407" mass="44827">MAKDISVAVVGAGIGGLTAALALLRAGIDVEVFEQATRFGDVGAGIQMSANGTRCLFDLGLEEPLRAVASVPAGKQIRLWSTGQRWTLFDLGERSVERYGFPYLMLHRADLHAVLVQAVRALKPDAIRLGAQVQDHHEREERVWVKAEGAPIAGFDALVGADGIHSHCRARLFGSATPWFTGCMAWRGLASAKDLPDHLSAPVGTNWVGPGAHVITYPVRRGELINVVGVVERGDWTHESWNSPGRVEDCLRDFRGWHEDVQRLLRAIETPYQWALLGRDPMPRWSKGRATLLGDACHPTLPFLAQGAMMAIEDGVVLARCLAASPRDPASAWRRYESLRHERTARIVRGSADNARRFHNPELAHAEGAAAYVDREWSPEQVSRRYDWLFAYDAARAADAADTPVRT</sequence>
<dbReference type="GO" id="GO:0071949">
    <property type="term" value="F:FAD binding"/>
    <property type="evidence" value="ECO:0007669"/>
    <property type="project" value="InterPro"/>
</dbReference>
<evidence type="ECO:0000256" key="1">
    <source>
        <dbReference type="ARBA" id="ARBA00001974"/>
    </source>
</evidence>
<dbReference type="InterPro" id="IPR002938">
    <property type="entry name" value="FAD-bd"/>
</dbReference>
<dbReference type="InterPro" id="IPR050493">
    <property type="entry name" value="FAD-dep_Monooxygenase_BioMet"/>
</dbReference>
<dbReference type="SUPFAM" id="SSF54373">
    <property type="entry name" value="FAD-linked reductases, C-terminal domain"/>
    <property type="match status" value="1"/>
</dbReference>
<dbReference type="PRINTS" id="PR00420">
    <property type="entry name" value="RNGMNOXGNASE"/>
</dbReference>
<comment type="cofactor">
    <cofactor evidence="1">
        <name>FAD</name>
        <dbReference type="ChEBI" id="CHEBI:57692"/>
    </cofactor>
</comment>
<dbReference type="AlphaFoldDB" id="A0A372EG51"/>
<evidence type="ECO:0000259" key="6">
    <source>
        <dbReference type="Pfam" id="PF01494"/>
    </source>
</evidence>
<accession>A0A372EG51</accession>
<protein>
    <submittedName>
        <fullName evidence="7">Monooxygenase</fullName>
    </submittedName>
</protein>
<dbReference type="GO" id="GO:0004497">
    <property type="term" value="F:monooxygenase activity"/>
    <property type="evidence" value="ECO:0007669"/>
    <property type="project" value="UniProtKB-KW"/>
</dbReference>
<organism evidence="7 8">
    <name type="scientific">Hydrogenophaga borbori</name>
    <dbReference type="NCBI Taxonomy" id="2294117"/>
    <lineage>
        <taxon>Bacteria</taxon>
        <taxon>Pseudomonadati</taxon>
        <taxon>Pseudomonadota</taxon>
        <taxon>Betaproteobacteria</taxon>
        <taxon>Burkholderiales</taxon>
        <taxon>Comamonadaceae</taxon>
        <taxon>Hydrogenophaga</taxon>
    </lineage>
</organism>
<evidence type="ECO:0000313" key="7">
    <source>
        <dbReference type="EMBL" id="RFP77387.1"/>
    </source>
</evidence>
<reference evidence="7 8" key="1">
    <citation type="submission" date="2018-08" db="EMBL/GenBank/DDBJ databases">
        <title>Hydrogenophaga sp. LA-38 isolated from sludge.</title>
        <authorList>
            <person name="Im W.-T."/>
        </authorList>
    </citation>
    <scope>NUCLEOTIDE SEQUENCE [LARGE SCALE GENOMIC DNA]</scope>
    <source>
        <strain evidence="7 8">LA-38</strain>
    </source>
</reference>
<gene>
    <name evidence="7" type="ORF">DY262_16665</name>
</gene>
<evidence type="ECO:0000313" key="8">
    <source>
        <dbReference type="Proteomes" id="UP000261931"/>
    </source>
</evidence>
<keyword evidence="4" id="KW-0560">Oxidoreductase</keyword>
<evidence type="ECO:0000256" key="5">
    <source>
        <dbReference type="ARBA" id="ARBA00023033"/>
    </source>
</evidence>
<keyword evidence="3" id="KW-0274">FAD</keyword>
<name>A0A372EG51_9BURK</name>
<evidence type="ECO:0000256" key="3">
    <source>
        <dbReference type="ARBA" id="ARBA00022827"/>
    </source>
</evidence>
<dbReference type="EMBL" id="QVLS01000011">
    <property type="protein sequence ID" value="RFP77387.1"/>
    <property type="molecule type" value="Genomic_DNA"/>
</dbReference>
<dbReference type="Proteomes" id="UP000261931">
    <property type="component" value="Unassembled WGS sequence"/>
</dbReference>
<feature type="domain" description="FAD-binding" evidence="6">
    <location>
        <begin position="5"/>
        <end position="349"/>
    </location>
</feature>
<proteinExistence type="predicted"/>
<comment type="caution">
    <text evidence="7">The sequence shown here is derived from an EMBL/GenBank/DDBJ whole genome shotgun (WGS) entry which is preliminary data.</text>
</comment>
<dbReference type="RefSeq" id="WP_116960234.1">
    <property type="nucleotide sequence ID" value="NZ_QVLS01000011.1"/>
</dbReference>
<evidence type="ECO:0000256" key="4">
    <source>
        <dbReference type="ARBA" id="ARBA00023002"/>
    </source>
</evidence>
<dbReference type="PANTHER" id="PTHR13789:SF318">
    <property type="entry name" value="GERANYLGERANYL DIPHOSPHATE REDUCTASE"/>
    <property type="match status" value="1"/>
</dbReference>
<dbReference type="Pfam" id="PF01494">
    <property type="entry name" value="FAD_binding_3"/>
    <property type="match status" value="1"/>
</dbReference>
<dbReference type="InterPro" id="IPR036188">
    <property type="entry name" value="FAD/NAD-bd_sf"/>
</dbReference>
<keyword evidence="8" id="KW-1185">Reference proteome</keyword>
<keyword evidence="2" id="KW-0285">Flavoprotein</keyword>
<evidence type="ECO:0000256" key="2">
    <source>
        <dbReference type="ARBA" id="ARBA00022630"/>
    </source>
</evidence>
<dbReference type="PANTHER" id="PTHR13789">
    <property type="entry name" value="MONOOXYGENASE"/>
    <property type="match status" value="1"/>
</dbReference>